<dbReference type="GO" id="GO:0015833">
    <property type="term" value="P:peptide transport"/>
    <property type="evidence" value="ECO:0007669"/>
    <property type="project" value="UniProtKB-KW"/>
</dbReference>
<dbReference type="PANTHER" id="PTHR30290">
    <property type="entry name" value="PERIPLASMIC BINDING COMPONENT OF ABC TRANSPORTER"/>
    <property type="match status" value="1"/>
</dbReference>
<dbReference type="OrthoDB" id="9801912at2"/>
<sequence length="572" mass="64096">MKNRKLTVLLSLVLILSLFLSACSGNQGASSNNGGNSSDGNSGNSGNEDKGSEDVAQVLNLYDSQDIPTMDSTQATDVVAFNAMNQVFEGLYRLDENNQPVLGVAAEEPQVEQKDGESVYTFKLREDAVWSDGSPVTANDFVYSWQKIAHPDTVGAYAFMLGVAGVKNGNAVITEDDPLYGKVEELGVKAVDDKTLEVTVTQEVPYFKDLLTFAALYPQPAEFAKEQGDKYALEPENMLYNGPFVLSEWKHGDSWKLTKNDKYWDKDVVKLEEANYKVIKDVATVVNLYETGKLHRAGLNAEFVDQFKDREDFGTRLDPTMFFLRLNEKHEALANADIRKALFLAYDRQGLVNVLLNNGSVEARYLVPKEFTFGPDGKDFREFAPDGFLADQTADDAKTYWDKGLKAIGKDKVELEFLTTDSELASKIAEYAKEQFEQKLPGLAITINKQPWKQFLDLEDGGDFDISTGGWGPDYPDPMTYVDMFVTDGPYNRMGYSNPKFDELVNKAKTEQDEAKRWEMLQQAEELLIKEDTAIIPTYQAGAAYLAKPEVKNYYIHPFGADTSLKWTYIEK</sequence>
<dbReference type="FunFam" id="3.10.105.10:FF:000001">
    <property type="entry name" value="Oligopeptide ABC transporter, oligopeptide-binding protein"/>
    <property type="match status" value="1"/>
</dbReference>
<evidence type="ECO:0000313" key="9">
    <source>
        <dbReference type="EMBL" id="TLS38254.1"/>
    </source>
</evidence>
<dbReference type="GO" id="GO:0043190">
    <property type="term" value="C:ATP-binding cassette (ABC) transporter complex"/>
    <property type="evidence" value="ECO:0007669"/>
    <property type="project" value="InterPro"/>
</dbReference>
<dbReference type="Gene3D" id="3.90.76.10">
    <property type="entry name" value="Dipeptide-binding Protein, Domain 1"/>
    <property type="match status" value="1"/>
</dbReference>
<dbReference type="PROSITE" id="PS51257">
    <property type="entry name" value="PROKAR_LIPOPROTEIN"/>
    <property type="match status" value="1"/>
</dbReference>
<gene>
    <name evidence="9" type="ORF">FCL54_06900</name>
</gene>
<dbReference type="EMBL" id="SWLG01000004">
    <property type="protein sequence ID" value="TLS38254.1"/>
    <property type="molecule type" value="Genomic_DNA"/>
</dbReference>
<dbReference type="Gene3D" id="3.40.190.10">
    <property type="entry name" value="Periplasmic binding protein-like II"/>
    <property type="match status" value="1"/>
</dbReference>
<dbReference type="InterPro" id="IPR000914">
    <property type="entry name" value="SBP_5_dom"/>
</dbReference>
<evidence type="ECO:0000256" key="7">
    <source>
        <dbReference type="SAM" id="SignalP"/>
    </source>
</evidence>
<proteinExistence type="inferred from homology"/>
<accession>A0A5R9FCH3</accession>
<dbReference type="PIRSF" id="PIRSF002741">
    <property type="entry name" value="MppA"/>
    <property type="match status" value="1"/>
</dbReference>
<dbReference type="FunFam" id="3.90.76.10:FF:000001">
    <property type="entry name" value="Oligopeptide ABC transporter substrate-binding protein"/>
    <property type="match status" value="1"/>
</dbReference>
<dbReference type="CDD" id="cd08504">
    <property type="entry name" value="PBP2_OppA"/>
    <property type="match status" value="1"/>
</dbReference>
<name>A0A5R9FCH3_9BACL</name>
<dbReference type="Proteomes" id="UP000308230">
    <property type="component" value="Unassembled WGS sequence"/>
</dbReference>
<dbReference type="RefSeq" id="WP_138124667.1">
    <property type="nucleotide sequence ID" value="NZ_SWLG01000004.1"/>
</dbReference>
<keyword evidence="10" id="KW-1185">Reference proteome</keyword>
<keyword evidence="5" id="KW-0571">Peptide transport</keyword>
<feature type="compositionally biased region" description="Low complexity" evidence="6">
    <location>
        <begin position="27"/>
        <end position="46"/>
    </location>
</feature>
<dbReference type="Pfam" id="PF00496">
    <property type="entry name" value="SBP_bac_5"/>
    <property type="match status" value="1"/>
</dbReference>
<protein>
    <submittedName>
        <fullName evidence="9">Peptide ABC transporter substrate-binding protein</fullName>
    </submittedName>
</protein>
<keyword evidence="4 7" id="KW-0732">Signal</keyword>
<dbReference type="InterPro" id="IPR039424">
    <property type="entry name" value="SBP_5"/>
</dbReference>
<feature type="region of interest" description="Disordered" evidence="6">
    <location>
        <begin position="27"/>
        <end position="52"/>
    </location>
</feature>
<evidence type="ECO:0000256" key="3">
    <source>
        <dbReference type="ARBA" id="ARBA00022448"/>
    </source>
</evidence>
<feature type="signal peptide" evidence="7">
    <location>
        <begin position="1"/>
        <end position="22"/>
    </location>
</feature>
<evidence type="ECO:0000256" key="5">
    <source>
        <dbReference type="ARBA" id="ARBA00022856"/>
    </source>
</evidence>
<dbReference type="GO" id="GO:0030288">
    <property type="term" value="C:outer membrane-bounded periplasmic space"/>
    <property type="evidence" value="ECO:0007669"/>
    <property type="project" value="UniProtKB-ARBA"/>
</dbReference>
<comment type="subcellular location">
    <subcellularLocation>
        <location evidence="1">Cell envelope</location>
    </subcellularLocation>
</comment>
<evidence type="ECO:0000256" key="1">
    <source>
        <dbReference type="ARBA" id="ARBA00004196"/>
    </source>
</evidence>
<evidence type="ECO:0000313" key="10">
    <source>
        <dbReference type="Proteomes" id="UP000308230"/>
    </source>
</evidence>
<dbReference type="SUPFAM" id="SSF53850">
    <property type="entry name" value="Periplasmic binding protein-like II"/>
    <property type="match status" value="1"/>
</dbReference>
<reference evidence="9 10" key="1">
    <citation type="submission" date="2019-04" db="EMBL/GenBank/DDBJ databases">
        <title>Bacillus caeni sp. nov., a bacterium isolated from mangrove sediment.</title>
        <authorList>
            <person name="Huang H."/>
            <person name="Mo K."/>
            <person name="Hu Y."/>
        </authorList>
    </citation>
    <scope>NUCLEOTIDE SEQUENCE [LARGE SCALE GENOMIC DNA]</scope>
    <source>
        <strain evidence="9 10">HB172195</strain>
    </source>
</reference>
<comment type="similarity">
    <text evidence="2">Belongs to the bacterial solute-binding protein 5 family.</text>
</comment>
<comment type="caution">
    <text evidence="9">The sequence shown here is derived from an EMBL/GenBank/DDBJ whole genome shotgun (WGS) entry which is preliminary data.</text>
</comment>
<feature type="domain" description="Solute-binding protein family 5" evidence="8">
    <location>
        <begin position="109"/>
        <end position="491"/>
    </location>
</feature>
<dbReference type="AlphaFoldDB" id="A0A5R9FCH3"/>
<dbReference type="PANTHER" id="PTHR30290:SF10">
    <property type="entry name" value="PERIPLASMIC OLIGOPEPTIDE-BINDING PROTEIN-RELATED"/>
    <property type="match status" value="1"/>
</dbReference>
<evidence type="ECO:0000259" key="8">
    <source>
        <dbReference type="Pfam" id="PF00496"/>
    </source>
</evidence>
<dbReference type="Gene3D" id="3.10.105.10">
    <property type="entry name" value="Dipeptide-binding Protein, Domain 3"/>
    <property type="match status" value="1"/>
</dbReference>
<evidence type="ECO:0000256" key="2">
    <source>
        <dbReference type="ARBA" id="ARBA00005695"/>
    </source>
</evidence>
<dbReference type="InterPro" id="IPR030678">
    <property type="entry name" value="Peptide/Ni-bd"/>
</dbReference>
<evidence type="ECO:0000256" key="4">
    <source>
        <dbReference type="ARBA" id="ARBA00022729"/>
    </source>
</evidence>
<dbReference type="GO" id="GO:1904680">
    <property type="term" value="F:peptide transmembrane transporter activity"/>
    <property type="evidence" value="ECO:0007669"/>
    <property type="project" value="TreeGrafter"/>
</dbReference>
<keyword evidence="3" id="KW-0813">Transport</keyword>
<evidence type="ECO:0000256" key="6">
    <source>
        <dbReference type="SAM" id="MobiDB-lite"/>
    </source>
</evidence>
<feature type="chain" id="PRO_5039664417" evidence="7">
    <location>
        <begin position="23"/>
        <end position="572"/>
    </location>
</feature>
<keyword evidence="5" id="KW-0653">Protein transport</keyword>
<organism evidence="9 10">
    <name type="scientific">Exobacillus caeni</name>
    <dbReference type="NCBI Taxonomy" id="2574798"/>
    <lineage>
        <taxon>Bacteria</taxon>
        <taxon>Bacillati</taxon>
        <taxon>Bacillota</taxon>
        <taxon>Bacilli</taxon>
        <taxon>Bacillales</taxon>
        <taxon>Guptibacillaceae</taxon>
        <taxon>Exobacillus</taxon>
    </lineage>
</organism>